<evidence type="ECO:0000259" key="2">
    <source>
        <dbReference type="PROSITE" id="PS50011"/>
    </source>
</evidence>
<sequence>MKRFFSALLGSGISANYDNVNPIFTIGYWKVHSAVNKTTHDRVSLWLIDQEKITAEIQDQAVRDKYLSGSLAGIQKLRKLRHPHLLKILEVQESTSSLGFASEPISSSLQTLIGSLNGDDASYICFQLADAMQFLHNNAKMAHLGISPEAIFLDENLSVKLFNFDWSVPINGTKDINLPFTQYFTEITYPPLPYSSPEVVQCRQSTCLADVFSFALVFYECISGKPLLLCKDKREYDIGRNPILSISGIGTNYMNLFRGCLNIDASTRPDFTNILESEAFATMQMKILRYLDMIIAKDPKDKFVFFKNLAKTIDQFSPMMNRCRILPLLISESKADIRFAPVLLGSIFNASAKFTVSEFTDSVFKQIAFLMKVTDPPQVSIALLQNLPLILDKTDSKLHAENVYPIIFNALQSNNDVLQKECLKKLPLVVEKMNETSIQTGLLPKLVELITAVQEPAIVSSAINCITICLGKSDNENFLRTQLTKVYEAWRKHQSASVASAICAMIEKVKASHKTMMNRAVPFAADVISNSATEAYVQKRLCNWMLSTINAYKQAGKLDEAQEPEQIALDNLAAKTSTPSKFEDYSKNSANSLASFNFGFDSTPSATPQNSQPKNDNLSFNTDFSSPQPKKNTADFGTPQTKQSSNAGFPSPQPSTKQNTTDFGAFNAQPKSFNQQPKNDFNAFNQQPKNDFAVFNQQPKNDFNAFNQQPKNDFNAFNQQQKNDFQPFGQQSPQQQMNRPMRTVPQGNGMQLSPQGPPRNQPQSSSNNNTFNLF</sequence>
<evidence type="ECO:0000313" key="4">
    <source>
        <dbReference type="Proteomes" id="UP000001542"/>
    </source>
</evidence>
<feature type="domain" description="Protein kinase" evidence="2">
    <location>
        <begin position="17"/>
        <end position="280"/>
    </location>
</feature>
<dbReference type="AlphaFoldDB" id="A2F4K1"/>
<dbReference type="OrthoDB" id="79687at2759"/>
<dbReference type="VEuPathDB" id="TrichDB:TVAG_052050"/>
<dbReference type="VEuPathDB" id="TrichDB:TVAGG3_0047250"/>
<dbReference type="InParanoid" id="A2F4K1"/>
<dbReference type="SUPFAM" id="SSF56112">
    <property type="entry name" value="Protein kinase-like (PK-like)"/>
    <property type="match status" value="1"/>
</dbReference>
<dbReference type="Gene3D" id="1.10.510.10">
    <property type="entry name" value="Transferase(Phosphotransferase) domain 1"/>
    <property type="match status" value="1"/>
</dbReference>
<dbReference type="FunCoup" id="A2F4K1">
    <property type="interactions" value="688"/>
</dbReference>
<dbReference type="RefSeq" id="XP_001313086.1">
    <property type="nucleotide sequence ID" value="XM_001313085.1"/>
</dbReference>
<feature type="region of interest" description="Disordered" evidence="1">
    <location>
        <begin position="722"/>
        <end position="774"/>
    </location>
</feature>
<dbReference type="InterPro" id="IPR011989">
    <property type="entry name" value="ARM-like"/>
</dbReference>
<evidence type="ECO:0000256" key="1">
    <source>
        <dbReference type="SAM" id="MobiDB-lite"/>
    </source>
</evidence>
<keyword evidence="3" id="KW-0418">Kinase</keyword>
<feature type="compositionally biased region" description="Polar residues" evidence="1">
    <location>
        <begin position="638"/>
        <end position="662"/>
    </location>
</feature>
<feature type="compositionally biased region" description="Low complexity" evidence="1">
    <location>
        <begin position="761"/>
        <end position="774"/>
    </location>
</feature>
<dbReference type="GO" id="GO:0004672">
    <property type="term" value="F:protein kinase activity"/>
    <property type="evidence" value="ECO:0007669"/>
    <property type="project" value="InterPro"/>
</dbReference>
<accession>A2F4K1</accession>
<dbReference type="PANTHER" id="PTHR12984">
    <property type="entry name" value="SCY1-RELATED S/T PROTEIN KINASE-LIKE"/>
    <property type="match status" value="1"/>
</dbReference>
<dbReference type="GO" id="GO:0005524">
    <property type="term" value="F:ATP binding"/>
    <property type="evidence" value="ECO:0007669"/>
    <property type="project" value="InterPro"/>
</dbReference>
<gene>
    <name evidence="3" type="ORF">TVAG_052050</name>
</gene>
<dbReference type="InterPro" id="IPR051177">
    <property type="entry name" value="CIK-Related_Protein"/>
</dbReference>
<protein>
    <submittedName>
        <fullName evidence="3">TKL family protein kinase</fullName>
    </submittedName>
</protein>
<dbReference type="Pfam" id="PF00069">
    <property type="entry name" value="Pkinase"/>
    <property type="match status" value="1"/>
</dbReference>
<name>A2F4K1_TRIV3</name>
<dbReference type="PANTHER" id="PTHR12984:SF6">
    <property type="entry name" value="SCY1-LIKE PROTEIN 2"/>
    <property type="match status" value="1"/>
</dbReference>
<reference evidence="3" key="2">
    <citation type="journal article" date="2007" name="Science">
        <title>Draft genome sequence of the sexually transmitted pathogen Trichomonas vaginalis.</title>
        <authorList>
            <person name="Carlton J.M."/>
            <person name="Hirt R.P."/>
            <person name="Silva J.C."/>
            <person name="Delcher A.L."/>
            <person name="Schatz M."/>
            <person name="Zhao Q."/>
            <person name="Wortman J.R."/>
            <person name="Bidwell S.L."/>
            <person name="Alsmark U.C.M."/>
            <person name="Besteiro S."/>
            <person name="Sicheritz-Ponten T."/>
            <person name="Noel C.J."/>
            <person name="Dacks J.B."/>
            <person name="Foster P.G."/>
            <person name="Simillion C."/>
            <person name="Van de Peer Y."/>
            <person name="Miranda-Saavedra D."/>
            <person name="Barton G.J."/>
            <person name="Westrop G.D."/>
            <person name="Mueller S."/>
            <person name="Dessi D."/>
            <person name="Fiori P.L."/>
            <person name="Ren Q."/>
            <person name="Paulsen I."/>
            <person name="Zhang H."/>
            <person name="Bastida-Corcuera F.D."/>
            <person name="Simoes-Barbosa A."/>
            <person name="Brown M.T."/>
            <person name="Hayes R.D."/>
            <person name="Mukherjee M."/>
            <person name="Okumura C.Y."/>
            <person name="Schneider R."/>
            <person name="Smith A.J."/>
            <person name="Vanacova S."/>
            <person name="Villalvazo M."/>
            <person name="Haas B.J."/>
            <person name="Pertea M."/>
            <person name="Feldblyum T.V."/>
            <person name="Utterback T.R."/>
            <person name="Shu C.L."/>
            <person name="Osoegawa K."/>
            <person name="de Jong P.J."/>
            <person name="Hrdy I."/>
            <person name="Horvathova L."/>
            <person name="Zubacova Z."/>
            <person name="Dolezal P."/>
            <person name="Malik S.B."/>
            <person name="Logsdon J.M. Jr."/>
            <person name="Henze K."/>
            <person name="Gupta A."/>
            <person name="Wang C.C."/>
            <person name="Dunne R.L."/>
            <person name="Upcroft J.A."/>
            <person name="Upcroft P."/>
            <person name="White O."/>
            <person name="Salzberg S.L."/>
            <person name="Tang P."/>
            <person name="Chiu C.-H."/>
            <person name="Lee Y.-S."/>
            <person name="Embley T.M."/>
            <person name="Coombs G.H."/>
            <person name="Mottram J.C."/>
            <person name="Tachezy J."/>
            <person name="Fraser-Liggett C.M."/>
            <person name="Johnson P.J."/>
        </authorList>
    </citation>
    <scope>NUCLEOTIDE SEQUENCE [LARGE SCALE GENOMIC DNA]</scope>
    <source>
        <strain evidence="3">G3</strain>
    </source>
</reference>
<dbReference type="InterPro" id="IPR016024">
    <property type="entry name" value="ARM-type_fold"/>
</dbReference>
<dbReference type="EMBL" id="DS113611">
    <property type="protein sequence ID" value="EAY00157.1"/>
    <property type="molecule type" value="Genomic_DNA"/>
</dbReference>
<dbReference type="InterPro" id="IPR011009">
    <property type="entry name" value="Kinase-like_dom_sf"/>
</dbReference>
<dbReference type="SMART" id="SM00220">
    <property type="entry name" value="S_TKc"/>
    <property type="match status" value="1"/>
</dbReference>
<evidence type="ECO:0000313" key="3">
    <source>
        <dbReference type="EMBL" id="EAY00157.1"/>
    </source>
</evidence>
<organism evidence="3 4">
    <name type="scientific">Trichomonas vaginalis (strain ATCC PRA-98 / G3)</name>
    <dbReference type="NCBI Taxonomy" id="412133"/>
    <lineage>
        <taxon>Eukaryota</taxon>
        <taxon>Metamonada</taxon>
        <taxon>Parabasalia</taxon>
        <taxon>Trichomonadida</taxon>
        <taxon>Trichomonadidae</taxon>
        <taxon>Trichomonas</taxon>
    </lineage>
</organism>
<reference evidence="3" key="1">
    <citation type="submission" date="2006-10" db="EMBL/GenBank/DDBJ databases">
        <authorList>
            <person name="Amadeo P."/>
            <person name="Zhao Q."/>
            <person name="Wortman J."/>
            <person name="Fraser-Liggett C."/>
            <person name="Carlton J."/>
        </authorList>
    </citation>
    <scope>NUCLEOTIDE SEQUENCE</scope>
    <source>
        <strain evidence="3">G3</strain>
    </source>
</reference>
<dbReference type="STRING" id="5722.A2F4K1"/>
<proteinExistence type="predicted"/>
<feature type="compositionally biased region" description="Polar residues" evidence="1">
    <location>
        <begin position="601"/>
        <end position="631"/>
    </location>
</feature>
<keyword evidence="3" id="KW-0808">Transferase</keyword>
<dbReference type="SUPFAM" id="SSF48371">
    <property type="entry name" value="ARM repeat"/>
    <property type="match status" value="1"/>
</dbReference>
<dbReference type="Gene3D" id="1.25.10.10">
    <property type="entry name" value="Leucine-rich Repeat Variant"/>
    <property type="match status" value="1"/>
</dbReference>
<dbReference type="PROSITE" id="PS50011">
    <property type="entry name" value="PROTEIN_KINASE_DOM"/>
    <property type="match status" value="1"/>
</dbReference>
<dbReference type="eggNOG" id="KOG2137">
    <property type="taxonomic scope" value="Eukaryota"/>
</dbReference>
<feature type="compositionally biased region" description="Low complexity" evidence="1">
    <location>
        <begin position="725"/>
        <end position="736"/>
    </location>
</feature>
<dbReference type="Gene3D" id="3.30.200.20">
    <property type="entry name" value="Phosphorylase Kinase, domain 1"/>
    <property type="match status" value="1"/>
</dbReference>
<dbReference type="KEGG" id="tva:4757976"/>
<keyword evidence="4" id="KW-1185">Reference proteome</keyword>
<dbReference type="SMR" id="A2F4K1"/>
<feature type="region of interest" description="Disordered" evidence="1">
    <location>
        <begin position="601"/>
        <end position="686"/>
    </location>
</feature>
<feature type="compositionally biased region" description="Polar residues" evidence="1">
    <location>
        <begin position="669"/>
        <end position="686"/>
    </location>
</feature>
<dbReference type="Proteomes" id="UP000001542">
    <property type="component" value="Unassembled WGS sequence"/>
</dbReference>
<dbReference type="InterPro" id="IPR000719">
    <property type="entry name" value="Prot_kinase_dom"/>
</dbReference>